<evidence type="ECO:0000259" key="12">
    <source>
        <dbReference type="Pfam" id="PF14111"/>
    </source>
</evidence>
<evidence type="ECO:0000259" key="10">
    <source>
        <dbReference type="Pfam" id="PF00078"/>
    </source>
</evidence>
<reference evidence="13" key="1">
    <citation type="submission" date="2018-02" db="EMBL/GenBank/DDBJ databases">
        <authorList>
            <person name="Cohen D.B."/>
            <person name="Kent A.D."/>
        </authorList>
    </citation>
    <scope>NUCLEOTIDE SEQUENCE</scope>
</reference>
<dbReference type="PANTHER" id="PTHR47946:SF1">
    <property type="entry name" value="CYTOCHROME P450 78A3"/>
    <property type="match status" value="1"/>
</dbReference>
<dbReference type="GO" id="GO:0004497">
    <property type="term" value="F:monooxygenase activity"/>
    <property type="evidence" value="ECO:0007669"/>
    <property type="project" value="UniProtKB-KW"/>
</dbReference>
<accession>A0A2N9H9F4</accession>
<feature type="transmembrane region" description="Helical" evidence="9">
    <location>
        <begin position="26"/>
        <end position="47"/>
    </location>
</feature>
<evidence type="ECO:0000256" key="3">
    <source>
        <dbReference type="ARBA" id="ARBA00022617"/>
    </source>
</evidence>
<dbReference type="InterPro" id="IPR017972">
    <property type="entry name" value="Cyt_P450_CS"/>
</dbReference>
<dbReference type="InterPro" id="IPR002401">
    <property type="entry name" value="Cyt_P450_E_grp-I"/>
</dbReference>
<dbReference type="InterPro" id="IPR051996">
    <property type="entry name" value="Cytochrome_P450_78A"/>
</dbReference>
<protein>
    <recommendedName>
        <fullName evidence="14">Reverse transcriptase domain-containing protein</fullName>
    </recommendedName>
</protein>
<dbReference type="PROSITE" id="PS00086">
    <property type="entry name" value="CYTOCHROME_P450"/>
    <property type="match status" value="1"/>
</dbReference>
<feature type="binding site" description="axial binding residue" evidence="8">
    <location>
        <position position="473"/>
    </location>
    <ligand>
        <name>heme</name>
        <dbReference type="ChEBI" id="CHEBI:30413"/>
    </ligand>
    <ligandPart>
        <name>Fe</name>
        <dbReference type="ChEBI" id="CHEBI:18248"/>
    </ligandPart>
</feature>
<dbReference type="GO" id="GO:1901135">
    <property type="term" value="P:carbohydrate derivative metabolic process"/>
    <property type="evidence" value="ECO:0007669"/>
    <property type="project" value="InterPro"/>
</dbReference>
<dbReference type="GO" id="GO:0048608">
    <property type="term" value="P:reproductive structure development"/>
    <property type="evidence" value="ECO:0007669"/>
    <property type="project" value="UniProtKB-ARBA"/>
</dbReference>
<evidence type="ECO:0000256" key="1">
    <source>
        <dbReference type="ARBA" id="ARBA00001971"/>
    </source>
</evidence>
<keyword evidence="9" id="KW-0812">Transmembrane</keyword>
<evidence type="ECO:0000313" key="13">
    <source>
        <dbReference type="EMBL" id="SPD08545.1"/>
    </source>
</evidence>
<keyword evidence="4 8" id="KW-0479">Metal-binding</keyword>
<dbReference type="GO" id="GO:0005506">
    <property type="term" value="F:iron ion binding"/>
    <property type="evidence" value="ECO:0007669"/>
    <property type="project" value="InterPro"/>
</dbReference>
<evidence type="ECO:0000256" key="2">
    <source>
        <dbReference type="ARBA" id="ARBA00010617"/>
    </source>
</evidence>
<dbReference type="SUPFAM" id="SSF48264">
    <property type="entry name" value="Cytochrome P450"/>
    <property type="match status" value="1"/>
</dbReference>
<dbReference type="InterPro" id="IPR025558">
    <property type="entry name" value="DUF4283"/>
</dbReference>
<dbReference type="PANTHER" id="PTHR47946">
    <property type="entry name" value="CYTOCHROME P450 78A7-RELATED"/>
    <property type="match status" value="1"/>
</dbReference>
<feature type="domain" description="Endonuclease/exonuclease/phosphatase" evidence="11">
    <location>
        <begin position="1119"/>
        <end position="1300"/>
    </location>
</feature>
<dbReference type="Gene3D" id="3.60.10.10">
    <property type="entry name" value="Endonuclease/exonuclease/phosphatase"/>
    <property type="match status" value="1"/>
</dbReference>
<organism evidence="13">
    <name type="scientific">Fagus sylvatica</name>
    <name type="common">Beechnut</name>
    <dbReference type="NCBI Taxonomy" id="28930"/>
    <lineage>
        <taxon>Eukaryota</taxon>
        <taxon>Viridiplantae</taxon>
        <taxon>Streptophyta</taxon>
        <taxon>Embryophyta</taxon>
        <taxon>Tracheophyta</taxon>
        <taxon>Spermatophyta</taxon>
        <taxon>Magnoliopsida</taxon>
        <taxon>eudicotyledons</taxon>
        <taxon>Gunneridae</taxon>
        <taxon>Pentapetalae</taxon>
        <taxon>rosids</taxon>
        <taxon>fabids</taxon>
        <taxon>Fagales</taxon>
        <taxon>Fagaceae</taxon>
        <taxon>Fagus</taxon>
    </lineage>
</organism>
<evidence type="ECO:0000259" key="11">
    <source>
        <dbReference type="Pfam" id="PF03372"/>
    </source>
</evidence>
<dbReference type="Pfam" id="PF03372">
    <property type="entry name" value="Exo_endo_phos"/>
    <property type="match status" value="1"/>
</dbReference>
<dbReference type="SUPFAM" id="SSF53697">
    <property type="entry name" value="SIS domain"/>
    <property type="match status" value="1"/>
</dbReference>
<name>A0A2N9H9F4_FAGSY</name>
<dbReference type="FunFam" id="1.10.630.10:FF:000016">
    <property type="entry name" value="Cytochrome P450 78A5"/>
    <property type="match status" value="1"/>
</dbReference>
<dbReference type="Pfam" id="PF00078">
    <property type="entry name" value="RVT_1"/>
    <property type="match status" value="1"/>
</dbReference>
<evidence type="ECO:0000256" key="4">
    <source>
        <dbReference type="ARBA" id="ARBA00022723"/>
    </source>
</evidence>
<dbReference type="EMBL" id="OIVN01003065">
    <property type="protein sequence ID" value="SPD08545.1"/>
    <property type="molecule type" value="Genomic_DNA"/>
</dbReference>
<dbReference type="GO" id="GO:0020037">
    <property type="term" value="F:heme binding"/>
    <property type="evidence" value="ECO:0007669"/>
    <property type="project" value="InterPro"/>
</dbReference>
<evidence type="ECO:0000256" key="5">
    <source>
        <dbReference type="ARBA" id="ARBA00023002"/>
    </source>
</evidence>
<feature type="domain" description="Reverse transcriptase" evidence="10">
    <location>
        <begin position="1448"/>
        <end position="1556"/>
    </location>
</feature>
<proteinExistence type="inferred from homology"/>
<dbReference type="PRINTS" id="PR00463">
    <property type="entry name" value="EP450I"/>
</dbReference>
<dbReference type="InterPro" id="IPR036691">
    <property type="entry name" value="Endo/exonu/phosph_ase_sf"/>
</dbReference>
<keyword evidence="9" id="KW-1133">Transmembrane helix</keyword>
<evidence type="ECO:0008006" key="14">
    <source>
        <dbReference type="Google" id="ProtNLM"/>
    </source>
</evidence>
<dbReference type="InterPro" id="IPR001128">
    <property type="entry name" value="Cyt_P450"/>
</dbReference>
<keyword evidence="9" id="KW-0472">Membrane</keyword>
<dbReference type="InterPro" id="IPR000477">
    <property type="entry name" value="RT_dom"/>
</dbReference>
<comment type="similarity">
    <text evidence="2">Belongs to the cytochrome P450 family.</text>
</comment>
<evidence type="ECO:0000256" key="8">
    <source>
        <dbReference type="PIRSR" id="PIRSR602401-1"/>
    </source>
</evidence>
<keyword evidence="3 8" id="KW-0349">Heme</keyword>
<dbReference type="Gene3D" id="3.40.50.10490">
    <property type="entry name" value="Glucose-6-phosphate isomerase like protein, domain 1"/>
    <property type="match status" value="1"/>
</dbReference>
<sequence>MGSTNLDNLWVLGLASKYKSLTSQNAILVFGSFLMAWLALALCYWAYPGGPAWGRYLWKRSKKSKAIPGPRGFPVIGSLNLMVNLAHHKLAAAAEWCGAKRLMAFSVGETRFIVTSDPNVAKEILNSSVFADRPVKESAYGLMFHRAIGFAPYGVYWRTLRRIAATHMFCPKQINATEGQRSEIATQMVSMIACNPGDFPVRDILKRASLSNMMCSVFGQNYNLATFSTETQELSQLVSEGYDILGKLNWSDHLPWLAGFDLQKIKSRCSTLVPRVNQFVNRIIQEHKEAQTSDQRNHDFVDVLLSLDGPDKLSDKDMIAVLWEMIFRGTDTVAVLIEWILARMVLHPDIQSKVHEELDRVVGRSRAFKESDIQSMVYLQAIVKEVLRVHPPGPLLSWARLAIEDTTVDGYHVPAGTTAMVNMWSITRDPQVWSDPQEFMPERFVSKSKEDADFSVLGSDLRLAPFGSGRRTCPGKNLGLTTATFWVGTLLHEFEWVKSDHTPVDLSEVLKLSCEMENPLTVKANPRRTLVSLGISSSFLSPLNALHGDIGILSPYAAAVLFSKSDNTEELLRLIPCICTKDVYLVSLTSIQSNAFTAVCDMNVHLPLERELCPFDLTSITSTTTQMVFGDTVTIALMAARNLTRDEYSTNHLVGWIGKSLIFKASSGQTVSKWVGGNWSPDEITAEQIEQELMRQVVDGKDRKVTFDDFPYYLRLCGGSRLWVSVPVGFEVGCRVGLGGCFLSPVYPVGSQEYQPPSIHDDTSHISLPSSSERVDDLVEEWMKFSLTEDKAQGFTVENDAMGNSKVVDSHCLLGKLITDRYFNRVALKTTMLRLWGEGRGITVQDMGVNLFIFQFKDEVERGRVMNGAPWMFNKYLLVQLHRIPIFYMTKQTGERVGQALGRVVKVDVQENGIGWGSSLRVYLWLDITKPIPQGRLITFQSLGQMWVHSNMSGCHGFASIVDRRPPLKAGFHAAAPRNPNLKFGTTCSAGISDASNSGEAIPRVDHADVALLIGIEIRGRRLKLKLINGLRLVAIFQEVISTTMQGVGSISSGGPTIAIDKDKLHGAHVDNHVVAAESNIVPPVHLSDATSSSGTHRHSTTSFVKGCGPAPPFSMRLLSWNCRGLGNPCIVLELLLLIKEQAPSILFLSKTRLDSVGMEWLRVKTKCVGAFCFPWVVTGGGLAMLWMDRMKVQLNTFSRNHIDAMVLDKDSGKEFRLTGFYGNAEIHRRKESWALLKHLRHSSSSSWLCVGDFNEALDSSEVQGQRDRPLWQIQDFRDAVAYIELHDLGFVGHSFMWRNKRDQSGFNSDHCPLLLTVPNAIPVTKRKKIFHFEALWTKDVQCREVIDQGWSSIVPNGSPMYRVVERLKSGRGSLINWCRERYGSLVATIKEKRELLQNLINMTPSGHFDRIMEVQALKQMYPTKTPRPDGYSAIFYQTYWDIVGPEILANRLKRVLPNVIFESQSAFVPGRLITDNVLVAFELMHSMSQKRKGKTSQMTLKLDMSKAYDRVEWDFLEVVMCKMGFAPEWINLMMMFLKSISYSVLINGEQCGYFQASRGIRCFKLPEGLCHDLNVMFQNFWWGHHDKAKKAHWICWGKLCTSKDVEGLGFQDLRTFNLALLAKLGWHFLQNLEALISRMFKAKYFPNRPSYAWRSIIAARPTLMLGLRWQIGDGRLARITEDPWLPLSSSFKSHLAQQCLDSNEKILILISKGSHSWNQDAIRGLFSAWEANIILSIPLPPRPRPDQLLWNATKLGRFSVKSAYHLQLSCRTTKVDGECSSVGKDTFFGPYLYLRKEGSPVNVEVRWIPPREGVVKVNWDVSRNQATKCWYVGVIIQNHGSQVMMGALCGKVIPLPRGVNPRRGACIQALQFSLDMGFYDIVFEGPRVDFLKDLFSGGVEGTVEDMWVAEIRDLSQKFSSFCVSVSSTVLSNVASLALAKLGFSFPLLKVWVEDVPIEIQSAL</sequence>
<evidence type="ECO:0000256" key="6">
    <source>
        <dbReference type="ARBA" id="ARBA00023004"/>
    </source>
</evidence>
<comment type="cofactor">
    <cofactor evidence="1 8">
        <name>heme</name>
        <dbReference type="ChEBI" id="CHEBI:30413"/>
    </cofactor>
</comment>
<dbReference type="GO" id="GO:0097367">
    <property type="term" value="F:carbohydrate derivative binding"/>
    <property type="evidence" value="ECO:0007669"/>
    <property type="project" value="InterPro"/>
</dbReference>
<dbReference type="SUPFAM" id="SSF56219">
    <property type="entry name" value="DNase I-like"/>
    <property type="match status" value="1"/>
</dbReference>
<evidence type="ECO:0000256" key="9">
    <source>
        <dbReference type="SAM" id="Phobius"/>
    </source>
</evidence>
<dbReference type="InterPro" id="IPR005135">
    <property type="entry name" value="Endo/exonuclease/phosphatase"/>
</dbReference>
<keyword evidence="6 8" id="KW-0408">Iron</keyword>
<dbReference type="Pfam" id="PF14111">
    <property type="entry name" value="DUF4283"/>
    <property type="match status" value="1"/>
</dbReference>
<feature type="domain" description="DUF4283" evidence="12">
    <location>
        <begin position="811"/>
        <end position="878"/>
    </location>
</feature>
<dbReference type="InterPro" id="IPR046348">
    <property type="entry name" value="SIS_dom_sf"/>
</dbReference>
<keyword evidence="7" id="KW-0503">Monooxygenase</keyword>
<evidence type="ECO:0000256" key="7">
    <source>
        <dbReference type="ARBA" id="ARBA00023033"/>
    </source>
</evidence>
<dbReference type="PRINTS" id="PR00385">
    <property type="entry name" value="P450"/>
</dbReference>
<keyword evidence="5" id="KW-0560">Oxidoreductase</keyword>
<dbReference type="CDD" id="cd11076">
    <property type="entry name" value="CYP78"/>
    <property type="match status" value="1"/>
</dbReference>
<dbReference type="Pfam" id="PF00067">
    <property type="entry name" value="p450"/>
    <property type="match status" value="1"/>
</dbReference>
<dbReference type="InterPro" id="IPR036396">
    <property type="entry name" value="Cyt_P450_sf"/>
</dbReference>
<dbReference type="GO" id="GO:0016705">
    <property type="term" value="F:oxidoreductase activity, acting on paired donors, with incorporation or reduction of molecular oxygen"/>
    <property type="evidence" value="ECO:0007669"/>
    <property type="project" value="InterPro"/>
</dbReference>
<gene>
    <name evidence="13" type="ORF">FSB_LOCUS36427</name>
</gene>
<dbReference type="Gene3D" id="1.10.630.10">
    <property type="entry name" value="Cytochrome P450"/>
    <property type="match status" value="1"/>
</dbReference>